<dbReference type="AlphaFoldDB" id="A0A177CFG0"/>
<dbReference type="Pfam" id="PF06985">
    <property type="entry name" value="HET"/>
    <property type="match status" value="1"/>
</dbReference>
<dbReference type="InParanoid" id="A0A177CFG0"/>
<dbReference type="InterPro" id="IPR052895">
    <property type="entry name" value="HetReg/Transcr_Mod"/>
</dbReference>
<dbReference type="GeneID" id="28757853"/>
<evidence type="ECO:0000313" key="2">
    <source>
        <dbReference type="EMBL" id="OAG06344.1"/>
    </source>
</evidence>
<accession>A0A177CFG0</accession>
<gene>
    <name evidence="2" type="ORF">CC84DRAFT_1090704</name>
</gene>
<sequence length="306" mass="35288">MESKCSESADGDETFWYQPLANPGSSIRLIEIDPDTASDGTVQLHLFESTFLEEYTCLSYVWGQEHDGGGPFRILVNGKTFNVRCNLNNFLCVARRKYAKRRLWIDAICIDQANTPERNHQVQQMGNIYSRAKEVIAWLGNNCLAAEIIPRIDSRARHTARHLPADIWFYLWLFMSTVRPDCWGLCGNPSGKRNKRSTALKEAVRGYWARAWVTQEIALAKRVRLLVHDTEFDLTALDSARMRNFRPTFRALGELYATNTRHYKSQDQHLVELLNNYAWKECAIERDRVFSLLSLCVEGADIKVDY</sequence>
<dbReference type="InterPro" id="IPR010730">
    <property type="entry name" value="HET"/>
</dbReference>
<dbReference type="STRING" id="1460663.A0A177CFG0"/>
<feature type="domain" description="Heterokaryon incompatibility" evidence="1">
    <location>
        <begin position="55"/>
        <end position="216"/>
    </location>
</feature>
<keyword evidence="3" id="KW-1185">Reference proteome</keyword>
<dbReference type="EMBL" id="KV441552">
    <property type="protein sequence ID" value="OAG06344.1"/>
    <property type="molecule type" value="Genomic_DNA"/>
</dbReference>
<proteinExistence type="predicted"/>
<organism evidence="2 3">
    <name type="scientific">Paraphaeosphaeria sporulosa</name>
    <dbReference type="NCBI Taxonomy" id="1460663"/>
    <lineage>
        <taxon>Eukaryota</taxon>
        <taxon>Fungi</taxon>
        <taxon>Dikarya</taxon>
        <taxon>Ascomycota</taxon>
        <taxon>Pezizomycotina</taxon>
        <taxon>Dothideomycetes</taxon>
        <taxon>Pleosporomycetidae</taxon>
        <taxon>Pleosporales</taxon>
        <taxon>Massarineae</taxon>
        <taxon>Didymosphaeriaceae</taxon>
        <taxon>Paraphaeosphaeria</taxon>
    </lineage>
</organism>
<dbReference type="Proteomes" id="UP000077069">
    <property type="component" value="Unassembled WGS sequence"/>
</dbReference>
<name>A0A177CFG0_9PLEO</name>
<evidence type="ECO:0000259" key="1">
    <source>
        <dbReference type="Pfam" id="PF06985"/>
    </source>
</evidence>
<dbReference type="PANTHER" id="PTHR24148">
    <property type="entry name" value="ANKYRIN REPEAT DOMAIN-CONTAINING PROTEIN 39 HOMOLOG-RELATED"/>
    <property type="match status" value="1"/>
</dbReference>
<dbReference type="OrthoDB" id="194358at2759"/>
<dbReference type="PANTHER" id="PTHR24148:SF73">
    <property type="entry name" value="HET DOMAIN PROTEIN (AFU_ORTHOLOGUE AFUA_8G01020)"/>
    <property type="match status" value="1"/>
</dbReference>
<dbReference type="RefSeq" id="XP_018036709.1">
    <property type="nucleotide sequence ID" value="XM_018174367.1"/>
</dbReference>
<feature type="non-terminal residue" evidence="2">
    <location>
        <position position="306"/>
    </location>
</feature>
<protein>
    <recommendedName>
        <fullName evidence="1">Heterokaryon incompatibility domain-containing protein</fullName>
    </recommendedName>
</protein>
<reference evidence="2 3" key="1">
    <citation type="submission" date="2016-05" db="EMBL/GenBank/DDBJ databases">
        <title>Comparative analysis of secretome profiles of manganese(II)-oxidizing ascomycete fungi.</title>
        <authorList>
            <consortium name="DOE Joint Genome Institute"/>
            <person name="Zeiner C.A."/>
            <person name="Purvine S.O."/>
            <person name="Zink E.M."/>
            <person name="Wu S."/>
            <person name="Pasa-Tolic L."/>
            <person name="Chaput D.L."/>
            <person name="Haridas S."/>
            <person name="Grigoriev I.V."/>
            <person name="Santelli C.M."/>
            <person name="Hansel C.M."/>
        </authorList>
    </citation>
    <scope>NUCLEOTIDE SEQUENCE [LARGE SCALE GENOMIC DNA]</scope>
    <source>
        <strain evidence="2 3">AP3s5-JAC2a</strain>
    </source>
</reference>
<evidence type="ECO:0000313" key="3">
    <source>
        <dbReference type="Proteomes" id="UP000077069"/>
    </source>
</evidence>